<proteinExistence type="predicted"/>
<name>A0ABU8N833_9PSEU</name>
<keyword evidence="3" id="KW-1185">Reference proteome</keyword>
<evidence type="ECO:0000313" key="2">
    <source>
        <dbReference type="EMBL" id="MEJ2888537.1"/>
    </source>
</evidence>
<comment type="caution">
    <text evidence="2">The sequence shown here is derived from an EMBL/GenBank/DDBJ whole genome shotgun (WGS) entry which is preliminary data.</text>
</comment>
<gene>
    <name evidence="2" type="ORF">WCD41_18915</name>
</gene>
<evidence type="ECO:0008006" key="4">
    <source>
        <dbReference type="Google" id="ProtNLM"/>
    </source>
</evidence>
<dbReference type="EMBL" id="JBBEGL010000005">
    <property type="protein sequence ID" value="MEJ2888537.1"/>
    <property type="molecule type" value="Genomic_DNA"/>
</dbReference>
<evidence type="ECO:0000256" key="1">
    <source>
        <dbReference type="SAM" id="MobiDB-lite"/>
    </source>
</evidence>
<protein>
    <recommendedName>
        <fullName evidence="4">DivIVA domain-containing protein</fullName>
    </recommendedName>
</protein>
<feature type="region of interest" description="Disordered" evidence="1">
    <location>
        <begin position="1"/>
        <end position="58"/>
    </location>
</feature>
<dbReference type="Proteomes" id="UP001370100">
    <property type="component" value="Unassembled WGS sequence"/>
</dbReference>
<sequence length="145" mass="16058">MATSRLGRFFGRRDHDDRTADTAPPAYTGIGAPRAYDPPPGAPGHGTAGYGRPAPATPVGVVTRAQYDDAVRRRREADQQVGVFERFDAKLSEQIHQATEEGRDDYVRELLSRQRAVRARLEETTMRRNRLLGTEQQLGAATGRP</sequence>
<organism evidence="2 3">
    <name type="scientific">Actinomycetospora aeridis</name>
    <dbReference type="NCBI Taxonomy" id="3129231"/>
    <lineage>
        <taxon>Bacteria</taxon>
        <taxon>Bacillati</taxon>
        <taxon>Actinomycetota</taxon>
        <taxon>Actinomycetes</taxon>
        <taxon>Pseudonocardiales</taxon>
        <taxon>Pseudonocardiaceae</taxon>
        <taxon>Actinomycetospora</taxon>
    </lineage>
</organism>
<dbReference type="RefSeq" id="WP_337715193.1">
    <property type="nucleotide sequence ID" value="NZ_JBBEGL010000005.1"/>
</dbReference>
<reference evidence="2 3" key="1">
    <citation type="submission" date="2024-03" db="EMBL/GenBank/DDBJ databases">
        <title>Actinomycetospora sp. OC33-EN06, a novel actinomycete isolated from wild orchid (Aerides multiflora).</title>
        <authorList>
            <person name="Suriyachadkun C."/>
        </authorList>
    </citation>
    <scope>NUCLEOTIDE SEQUENCE [LARGE SCALE GENOMIC DNA]</scope>
    <source>
        <strain evidence="2 3">OC33-EN06</strain>
    </source>
</reference>
<accession>A0ABU8N833</accession>
<evidence type="ECO:0000313" key="3">
    <source>
        <dbReference type="Proteomes" id="UP001370100"/>
    </source>
</evidence>
<feature type="compositionally biased region" description="Basic and acidic residues" evidence="1">
    <location>
        <begin position="11"/>
        <end position="20"/>
    </location>
</feature>